<dbReference type="SUPFAM" id="SSF53927">
    <property type="entry name" value="Cytidine deaminase-like"/>
    <property type="match status" value="1"/>
</dbReference>
<dbReference type="GO" id="GO:0004126">
    <property type="term" value="F:cytidine deaminase activity"/>
    <property type="evidence" value="ECO:0007669"/>
    <property type="project" value="UniProtKB-UniRule"/>
</dbReference>
<dbReference type="InterPro" id="IPR002125">
    <property type="entry name" value="CMP_dCMP_dom"/>
</dbReference>
<evidence type="ECO:0000256" key="6">
    <source>
        <dbReference type="ARBA" id="ARBA00022723"/>
    </source>
</evidence>
<keyword evidence="7 14" id="KW-0378">Hydrolase</keyword>
<comment type="catalytic activity">
    <reaction evidence="10 14">
        <text>2'-deoxycytidine + H2O + H(+) = 2'-deoxyuridine + NH4(+)</text>
        <dbReference type="Rhea" id="RHEA:13433"/>
        <dbReference type="ChEBI" id="CHEBI:15377"/>
        <dbReference type="ChEBI" id="CHEBI:15378"/>
        <dbReference type="ChEBI" id="CHEBI:15698"/>
        <dbReference type="ChEBI" id="CHEBI:16450"/>
        <dbReference type="ChEBI" id="CHEBI:28938"/>
        <dbReference type="EC" id="3.5.4.5"/>
    </reaction>
</comment>
<feature type="active site" description="Proton donor" evidence="12">
    <location>
        <position position="89"/>
    </location>
</feature>
<evidence type="ECO:0000256" key="12">
    <source>
        <dbReference type="PIRSR" id="PIRSR606262-1"/>
    </source>
</evidence>
<feature type="domain" description="CMP/dCMP-type deaminase" evidence="15">
    <location>
        <begin position="35"/>
        <end position="167"/>
    </location>
</feature>
<dbReference type="Gene3D" id="3.40.140.10">
    <property type="entry name" value="Cytidine Deaminase, domain 2"/>
    <property type="match status" value="1"/>
</dbReference>
<dbReference type="InterPro" id="IPR050202">
    <property type="entry name" value="Cyt/Deoxycyt_deaminase"/>
</dbReference>
<dbReference type="AlphaFoldDB" id="A0A839K1J7"/>
<dbReference type="GO" id="GO:0072527">
    <property type="term" value="P:pyrimidine-containing compound metabolic process"/>
    <property type="evidence" value="ECO:0007669"/>
    <property type="project" value="UniProtKB-ARBA"/>
</dbReference>
<dbReference type="InterPro" id="IPR016193">
    <property type="entry name" value="Cytidine_deaminase-like"/>
</dbReference>
<evidence type="ECO:0000259" key="15">
    <source>
        <dbReference type="PROSITE" id="PS51747"/>
    </source>
</evidence>
<dbReference type="GO" id="GO:0005829">
    <property type="term" value="C:cytosol"/>
    <property type="evidence" value="ECO:0007669"/>
    <property type="project" value="TreeGrafter"/>
</dbReference>
<dbReference type="PANTHER" id="PTHR11644">
    <property type="entry name" value="CYTIDINE DEAMINASE"/>
    <property type="match status" value="1"/>
</dbReference>
<evidence type="ECO:0000313" key="16">
    <source>
        <dbReference type="EMBL" id="MBB2183783.1"/>
    </source>
</evidence>
<dbReference type="GO" id="GO:0055086">
    <property type="term" value="P:nucleobase-containing small molecule metabolic process"/>
    <property type="evidence" value="ECO:0007669"/>
    <property type="project" value="UniProtKB-ARBA"/>
</dbReference>
<feature type="binding site" evidence="13">
    <location>
        <position position="127"/>
    </location>
    <ligand>
        <name>Zn(2+)</name>
        <dbReference type="ChEBI" id="CHEBI:29105"/>
        <note>catalytic</note>
    </ligand>
</feature>
<name>A0A839K1J7_9FIRM</name>
<dbReference type="InterPro" id="IPR006262">
    <property type="entry name" value="Cyt_deam_tetra"/>
</dbReference>
<dbReference type="PANTHER" id="PTHR11644:SF2">
    <property type="entry name" value="CYTIDINE DEAMINASE"/>
    <property type="match status" value="1"/>
</dbReference>
<dbReference type="CDD" id="cd01283">
    <property type="entry name" value="cytidine_deaminase"/>
    <property type="match status" value="1"/>
</dbReference>
<keyword evidence="8 13" id="KW-0862">Zinc</keyword>
<evidence type="ECO:0000256" key="2">
    <source>
        <dbReference type="ARBA" id="ARBA00003949"/>
    </source>
</evidence>
<keyword evidence="17" id="KW-1185">Reference proteome</keyword>
<evidence type="ECO:0000256" key="10">
    <source>
        <dbReference type="ARBA" id="ARBA00049252"/>
    </source>
</evidence>
<dbReference type="FunFam" id="3.40.140.10:FF:000008">
    <property type="entry name" value="Cytidine deaminase"/>
    <property type="match status" value="1"/>
</dbReference>
<evidence type="ECO:0000256" key="5">
    <source>
        <dbReference type="ARBA" id="ARBA00018266"/>
    </source>
</evidence>
<evidence type="ECO:0000256" key="11">
    <source>
        <dbReference type="ARBA" id="ARBA00049558"/>
    </source>
</evidence>
<comment type="similarity">
    <text evidence="3 14">Belongs to the cytidine and deoxycytidylate deaminase family.</text>
</comment>
<dbReference type="PROSITE" id="PS51747">
    <property type="entry name" value="CYT_DCMP_DEAMINASES_2"/>
    <property type="match status" value="1"/>
</dbReference>
<comment type="catalytic activity">
    <reaction evidence="11 14">
        <text>cytidine + H2O + H(+) = uridine + NH4(+)</text>
        <dbReference type="Rhea" id="RHEA:16069"/>
        <dbReference type="ChEBI" id="CHEBI:15377"/>
        <dbReference type="ChEBI" id="CHEBI:15378"/>
        <dbReference type="ChEBI" id="CHEBI:16704"/>
        <dbReference type="ChEBI" id="CHEBI:17562"/>
        <dbReference type="ChEBI" id="CHEBI:28938"/>
        <dbReference type="EC" id="3.5.4.5"/>
    </reaction>
</comment>
<dbReference type="EMBL" id="JACEGA010000001">
    <property type="protein sequence ID" value="MBB2183783.1"/>
    <property type="molecule type" value="Genomic_DNA"/>
</dbReference>
<gene>
    <name evidence="16" type="ORF">H0486_12960</name>
</gene>
<dbReference type="EC" id="3.5.4.5" evidence="4 14"/>
<accession>A0A839K1J7</accession>
<evidence type="ECO:0000313" key="17">
    <source>
        <dbReference type="Proteomes" id="UP000574276"/>
    </source>
</evidence>
<dbReference type="NCBIfam" id="TIGR01354">
    <property type="entry name" value="cyt_deam_tetra"/>
    <property type="match status" value="1"/>
</dbReference>
<dbReference type="Pfam" id="PF00383">
    <property type="entry name" value="dCMP_cyt_deam_1"/>
    <property type="match status" value="1"/>
</dbReference>
<evidence type="ECO:0000256" key="1">
    <source>
        <dbReference type="ARBA" id="ARBA00001947"/>
    </source>
</evidence>
<evidence type="ECO:0000256" key="9">
    <source>
        <dbReference type="ARBA" id="ARBA00032005"/>
    </source>
</evidence>
<evidence type="ECO:0000256" key="13">
    <source>
        <dbReference type="PIRSR" id="PIRSR606262-3"/>
    </source>
</evidence>
<protein>
    <recommendedName>
        <fullName evidence="5 14">Cytidine deaminase</fullName>
        <ecNumber evidence="4 14">3.5.4.5</ecNumber>
    </recommendedName>
    <alternativeName>
        <fullName evidence="9 14">Cytidine aminohydrolase</fullName>
    </alternativeName>
</protein>
<organism evidence="16 17">
    <name type="scientific">Variimorphobacter saccharofermentans</name>
    <dbReference type="NCBI Taxonomy" id="2755051"/>
    <lineage>
        <taxon>Bacteria</taxon>
        <taxon>Bacillati</taxon>
        <taxon>Bacillota</taxon>
        <taxon>Clostridia</taxon>
        <taxon>Lachnospirales</taxon>
        <taxon>Lachnospiraceae</taxon>
        <taxon>Variimorphobacter</taxon>
    </lineage>
</organism>
<feature type="binding site" evidence="13">
    <location>
        <position position="124"/>
    </location>
    <ligand>
        <name>Zn(2+)</name>
        <dbReference type="ChEBI" id="CHEBI:29105"/>
        <note>catalytic</note>
    </ligand>
</feature>
<dbReference type="NCBIfam" id="NF004064">
    <property type="entry name" value="PRK05578.1"/>
    <property type="match status" value="1"/>
</dbReference>
<evidence type="ECO:0000256" key="4">
    <source>
        <dbReference type="ARBA" id="ARBA00012783"/>
    </source>
</evidence>
<dbReference type="RefSeq" id="WP_228353408.1">
    <property type="nucleotide sequence ID" value="NZ_JACEGA010000001.1"/>
</dbReference>
<evidence type="ECO:0000256" key="14">
    <source>
        <dbReference type="RuleBase" id="RU364006"/>
    </source>
</evidence>
<comment type="cofactor">
    <cofactor evidence="1 13 14">
        <name>Zn(2+)</name>
        <dbReference type="ChEBI" id="CHEBI:29105"/>
    </cofactor>
</comment>
<comment type="caution">
    <text evidence="16">The sequence shown here is derived from an EMBL/GenBank/DDBJ whole genome shotgun (WGS) entry which is preliminary data.</text>
</comment>
<feature type="binding site" evidence="13">
    <location>
        <position position="87"/>
    </location>
    <ligand>
        <name>Zn(2+)</name>
        <dbReference type="ChEBI" id="CHEBI:29105"/>
        <note>catalytic</note>
    </ligand>
</feature>
<keyword evidence="6 13" id="KW-0479">Metal-binding</keyword>
<dbReference type="GO" id="GO:0008270">
    <property type="term" value="F:zinc ion binding"/>
    <property type="evidence" value="ECO:0007669"/>
    <property type="project" value="UniProtKB-UniRule"/>
</dbReference>
<proteinExistence type="inferred from homology"/>
<evidence type="ECO:0000256" key="8">
    <source>
        <dbReference type="ARBA" id="ARBA00022833"/>
    </source>
</evidence>
<sequence>MQEQDNRQSNDLQNNSLVPQEKGELLAKQEIVSRSVAKNLIREAMDAMKQAYTPYSNFKVGAALMTKKQKVYTGCNIENAAFGPTNCAERTAFFKAISEGEREFAAVAIVGGKGGVISDFCPPCGICRQVMWEFVDPKSFLVILARSEDDYVVFLLEELLPLGFGPSHL</sequence>
<evidence type="ECO:0000256" key="7">
    <source>
        <dbReference type="ARBA" id="ARBA00022801"/>
    </source>
</evidence>
<comment type="function">
    <text evidence="2 14">This enzyme scavenges exogenous and endogenous cytidine and 2'-deoxycytidine for UMP synthesis.</text>
</comment>
<dbReference type="Proteomes" id="UP000574276">
    <property type="component" value="Unassembled WGS sequence"/>
</dbReference>
<evidence type="ECO:0000256" key="3">
    <source>
        <dbReference type="ARBA" id="ARBA00006576"/>
    </source>
</evidence>
<reference evidence="16 17" key="1">
    <citation type="submission" date="2020-07" db="EMBL/GenBank/DDBJ databases">
        <title>Characterization and genome sequencing of isolate MD1, a novel member within the family Lachnospiraceae.</title>
        <authorList>
            <person name="Rettenmaier R."/>
            <person name="Di Bello L."/>
            <person name="Zinser C."/>
            <person name="Scheitz K."/>
            <person name="Liebl W."/>
            <person name="Zverlov V."/>
        </authorList>
    </citation>
    <scope>NUCLEOTIDE SEQUENCE [LARGE SCALE GENOMIC DNA]</scope>
    <source>
        <strain evidence="16 17">MD1</strain>
    </source>
</reference>